<dbReference type="GO" id="GO:0008961">
    <property type="term" value="F:phosphatidylglycerol-prolipoprotein diacylglyceryl transferase activity"/>
    <property type="evidence" value="ECO:0007669"/>
    <property type="project" value="InterPro"/>
</dbReference>
<feature type="transmembrane region" description="Helical" evidence="7">
    <location>
        <begin position="170"/>
        <end position="186"/>
    </location>
</feature>
<evidence type="ECO:0000256" key="3">
    <source>
        <dbReference type="ARBA" id="ARBA00022679"/>
    </source>
</evidence>
<dbReference type="Pfam" id="PF01790">
    <property type="entry name" value="LGT"/>
    <property type="match status" value="1"/>
</dbReference>
<dbReference type="PANTHER" id="PTHR30589:SF0">
    <property type="entry name" value="PHOSPHATIDYLGLYCEROL--PROLIPOPROTEIN DIACYLGLYCERYL TRANSFERASE"/>
    <property type="match status" value="1"/>
</dbReference>
<keyword evidence="2" id="KW-1003">Cell membrane</keyword>
<evidence type="ECO:0000256" key="5">
    <source>
        <dbReference type="ARBA" id="ARBA00022989"/>
    </source>
</evidence>
<name>A0A1V9DXM8_9BACT</name>
<feature type="transmembrane region" description="Helical" evidence="7">
    <location>
        <begin position="12"/>
        <end position="31"/>
    </location>
</feature>
<reference evidence="9" key="1">
    <citation type="submission" date="2016-04" db="EMBL/GenBank/DDBJ databases">
        <authorList>
            <person name="Chen L."/>
            <person name="Zhuang W."/>
            <person name="Wang G."/>
        </authorList>
    </citation>
    <scope>NUCLEOTIDE SEQUENCE [LARGE SCALE GENOMIC DNA]</scope>
    <source>
        <strain evidence="9">17621</strain>
    </source>
</reference>
<feature type="transmembrane region" description="Helical" evidence="7">
    <location>
        <begin position="52"/>
        <end position="71"/>
    </location>
</feature>
<dbReference type="STRING" id="354355.SAMN05660816_02794"/>
<keyword evidence="9" id="KW-1185">Reference proteome</keyword>
<keyword evidence="5 7" id="KW-1133">Transmembrane helix</keyword>
<evidence type="ECO:0000256" key="7">
    <source>
        <dbReference type="SAM" id="Phobius"/>
    </source>
</evidence>
<comment type="similarity">
    <text evidence="1">Belongs to the Lgt family.</text>
</comment>
<sequence length="257" mass="28950">MLRYLPIGSGAFIPAYNLFVGIGIALAMLYLQYQPLFKEKSDNEKYKVHLSLLVSIIGGFAGAFLFDAYSQGIDLTFENISQVGLTFFGGLISGLSILMISLKLFKLPLLETLNILSLPFCIGHFFGRLGCFMAGCCYGSPTNGVFGVVFPRGSLPYDHFHELIKIHPTQLYESFFVLALFVFLLQTKYRNPFYGYLISYAIFRFLVEFLRSDNRGIIFNQHTLSPSQMISLLTVITCIGLIYANRFLQTRKTLSQA</sequence>
<accession>A0A1V9DXM8</accession>
<keyword evidence="4 7" id="KW-0812">Transmembrane</keyword>
<gene>
    <name evidence="8" type="ORF">A4H97_18045</name>
</gene>
<evidence type="ECO:0000256" key="2">
    <source>
        <dbReference type="ARBA" id="ARBA00022475"/>
    </source>
</evidence>
<evidence type="ECO:0000313" key="9">
    <source>
        <dbReference type="Proteomes" id="UP000192610"/>
    </source>
</evidence>
<dbReference type="EMBL" id="LVXG01000082">
    <property type="protein sequence ID" value="OQP38626.1"/>
    <property type="molecule type" value="Genomic_DNA"/>
</dbReference>
<dbReference type="GO" id="GO:0005886">
    <property type="term" value="C:plasma membrane"/>
    <property type="evidence" value="ECO:0007669"/>
    <property type="project" value="InterPro"/>
</dbReference>
<evidence type="ECO:0000256" key="4">
    <source>
        <dbReference type="ARBA" id="ARBA00022692"/>
    </source>
</evidence>
<protein>
    <recommendedName>
        <fullName evidence="10">Phosphatidylglycerol--prolipoprotein diacylglyceryl transferase</fullName>
    </recommendedName>
</protein>
<evidence type="ECO:0008006" key="10">
    <source>
        <dbReference type="Google" id="ProtNLM"/>
    </source>
</evidence>
<dbReference type="Proteomes" id="UP000192610">
    <property type="component" value="Unassembled WGS sequence"/>
</dbReference>
<dbReference type="OrthoDB" id="9809773at2"/>
<dbReference type="GO" id="GO:0042158">
    <property type="term" value="P:lipoprotein biosynthetic process"/>
    <property type="evidence" value="ECO:0007669"/>
    <property type="project" value="InterPro"/>
</dbReference>
<evidence type="ECO:0000256" key="1">
    <source>
        <dbReference type="ARBA" id="ARBA00007150"/>
    </source>
</evidence>
<evidence type="ECO:0000313" key="8">
    <source>
        <dbReference type="EMBL" id="OQP38626.1"/>
    </source>
</evidence>
<keyword evidence="3" id="KW-0808">Transferase</keyword>
<dbReference type="InterPro" id="IPR001640">
    <property type="entry name" value="Lgt"/>
</dbReference>
<feature type="transmembrane region" description="Helical" evidence="7">
    <location>
        <begin position="125"/>
        <end position="150"/>
    </location>
</feature>
<feature type="transmembrane region" description="Helical" evidence="7">
    <location>
        <begin position="230"/>
        <end position="248"/>
    </location>
</feature>
<feature type="transmembrane region" description="Helical" evidence="7">
    <location>
        <begin position="193"/>
        <end position="210"/>
    </location>
</feature>
<dbReference type="RefSeq" id="WP_081204631.1">
    <property type="nucleotide sequence ID" value="NZ_FOCZ01000004.1"/>
</dbReference>
<organism evidence="8 9">
    <name type="scientific">Niastella yeongjuensis</name>
    <dbReference type="NCBI Taxonomy" id="354355"/>
    <lineage>
        <taxon>Bacteria</taxon>
        <taxon>Pseudomonadati</taxon>
        <taxon>Bacteroidota</taxon>
        <taxon>Chitinophagia</taxon>
        <taxon>Chitinophagales</taxon>
        <taxon>Chitinophagaceae</taxon>
        <taxon>Niastella</taxon>
    </lineage>
</organism>
<evidence type="ECO:0000256" key="6">
    <source>
        <dbReference type="ARBA" id="ARBA00023136"/>
    </source>
</evidence>
<comment type="caution">
    <text evidence="8">The sequence shown here is derived from an EMBL/GenBank/DDBJ whole genome shotgun (WGS) entry which is preliminary data.</text>
</comment>
<dbReference type="AlphaFoldDB" id="A0A1V9DXM8"/>
<dbReference type="PANTHER" id="PTHR30589">
    <property type="entry name" value="PROLIPOPROTEIN DIACYLGLYCERYL TRANSFERASE"/>
    <property type="match status" value="1"/>
</dbReference>
<feature type="transmembrane region" description="Helical" evidence="7">
    <location>
        <begin position="83"/>
        <end position="105"/>
    </location>
</feature>
<proteinExistence type="inferred from homology"/>
<keyword evidence="6 7" id="KW-0472">Membrane</keyword>